<dbReference type="InterPro" id="IPR036396">
    <property type="entry name" value="Cyt_P450_sf"/>
</dbReference>
<dbReference type="PRINTS" id="PR00385">
    <property type="entry name" value="P450"/>
</dbReference>
<evidence type="ECO:0000256" key="7">
    <source>
        <dbReference type="RuleBase" id="RU000461"/>
    </source>
</evidence>
<accession>A0ABW0A6T6</accession>
<organism evidence="8 9">
    <name type="scientific">Streptomyces aureoversilis</name>
    <dbReference type="NCBI Taxonomy" id="67277"/>
    <lineage>
        <taxon>Bacteria</taxon>
        <taxon>Bacillati</taxon>
        <taxon>Actinomycetota</taxon>
        <taxon>Actinomycetes</taxon>
        <taxon>Kitasatosporales</taxon>
        <taxon>Streptomycetaceae</taxon>
        <taxon>Streptomyces</taxon>
    </lineage>
</organism>
<reference evidence="9" key="1">
    <citation type="journal article" date="2019" name="Int. J. Syst. Evol. Microbiol.">
        <title>The Global Catalogue of Microorganisms (GCM) 10K type strain sequencing project: providing services to taxonomists for standard genome sequencing and annotation.</title>
        <authorList>
            <consortium name="The Broad Institute Genomics Platform"/>
            <consortium name="The Broad Institute Genome Sequencing Center for Infectious Disease"/>
            <person name="Wu L."/>
            <person name="Ma J."/>
        </authorList>
    </citation>
    <scope>NUCLEOTIDE SEQUENCE [LARGE SCALE GENOMIC DNA]</scope>
    <source>
        <strain evidence="9">CGMCC 4.1641</strain>
    </source>
</reference>
<dbReference type="PANTHER" id="PTHR24291">
    <property type="entry name" value="CYTOCHROME P450 FAMILY 4"/>
    <property type="match status" value="1"/>
</dbReference>
<dbReference type="InterPro" id="IPR050196">
    <property type="entry name" value="Cytochrome_P450_Monoox"/>
</dbReference>
<keyword evidence="9" id="KW-1185">Reference proteome</keyword>
<dbReference type="InterPro" id="IPR002401">
    <property type="entry name" value="Cyt_P450_E_grp-I"/>
</dbReference>
<keyword evidence="6 7" id="KW-0503">Monooxygenase</keyword>
<dbReference type="CDD" id="cd11049">
    <property type="entry name" value="CYP170A1-like"/>
    <property type="match status" value="1"/>
</dbReference>
<keyword evidence="2 7" id="KW-0349">Heme</keyword>
<evidence type="ECO:0000256" key="3">
    <source>
        <dbReference type="ARBA" id="ARBA00022723"/>
    </source>
</evidence>
<evidence type="ECO:0000256" key="6">
    <source>
        <dbReference type="ARBA" id="ARBA00023033"/>
    </source>
</evidence>
<protein>
    <submittedName>
        <fullName evidence="8">Cytochrome P450</fullName>
    </submittedName>
</protein>
<evidence type="ECO:0000313" key="8">
    <source>
        <dbReference type="EMBL" id="MFC5148318.1"/>
    </source>
</evidence>
<dbReference type="EMBL" id="JBHSKJ010000017">
    <property type="protein sequence ID" value="MFC5148318.1"/>
    <property type="molecule type" value="Genomic_DNA"/>
</dbReference>
<evidence type="ECO:0000313" key="9">
    <source>
        <dbReference type="Proteomes" id="UP001596222"/>
    </source>
</evidence>
<keyword evidence="3 7" id="KW-0479">Metal-binding</keyword>
<proteinExistence type="inferred from homology"/>
<dbReference type="Proteomes" id="UP001596222">
    <property type="component" value="Unassembled WGS sequence"/>
</dbReference>
<dbReference type="InterPro" id="IPR017972">
    <property type="entry name" value="Cyt_P450_CS"/>
</dbReference>
<evidence type="ECO:0000256" key="5">
    <source>
        <dbReference type="ARBA" id="ARBA00023004"/>
    </source>
</evidence>
<dbReference type="PANTHER" id="PTHR24291:SF50">
    <property type="entry name" value="BIFUNCTIONAL ALBAFLAVENONE MONOOXYGENASE_TERPENE SYNTHASE"/>
    <property type="match status" value="1"/>
</dbReference>
<dbReference type="Gene3D" id="1.10.630.10">
    <property type="entry name" value="Cytochrome P450"/>
    <property type="match status" value="1"/>
</dbReference>
<evidence type="ECO:0000256" key="4">
    <source>
        <dbReference type="ARBA" id="ARBA00023002"/>
    </source>
</evidence>
<dbReference type="Pfam" id="PF00067">
    <property type="entry name" value="p450"/>
    <property type="match status" value="1"/>
</dbReference>
<comment type="similarity">
    <text evidence="1 7">Belongs to the cytochrome P450 family.</text>
</comment>
<keyword evidence="5 7" id="KW-0408">Iron</keyword>
<keyword evidence="4 7" id="KW-0560">Oxidoreductase</keyword>
<evidence type="ECO:0000256" key="1">
    <source>
        <dbReference type="ARBA" id="ARBA00010617"/>
    </source>
</evidence>
<dbReference type="PRINTS" id="PR00463">
    <property type="entry name" value="EP450I"/>
</dbReference>
<dbReference type="PROSITE" id="PS00086">
    <property type="entry name" value="CYTOCHROME_P450"/>
    <property type="match status" value="1"/>
</dbReference>
<gene>
    <name evidence="8" type="ORF">ACFPP6_26975</name>
</gene>
<comment type="caution">
    <text evidence="8">The sequence shown here is derived from an EMBL/GenBank/DDBJ whole genome shotgun (WGS) entry which is preliminary data.</text>
</comment>
<sequence length="447" mass="49008">MDTAASIPLAPNAVPLLGHVLPLVRDPLAFLSSLPARGDLVRIRMGPRSVVMVCDPVLTRQVLLDDHAFDKGGPMYERVREVVGDGLISCPHSRHRRQRRLCQPSFHPERFPHYSAVFVAAAEDVARSWHDGQVVDVTTEMAKLATRVAVETMFTAALPPGAAQQTVGDINTVVNGAFRRMIRPALLNRLPSPGNRRYLRARDRLQHTACGVAGRRRADSTDHRDLLSSLQRATDPDGLADGARALTDAELADQVLTFFLAGAETTSNAMAWALYLLAEHPEVGERLHAESDRVLGGASPAFADLSALQEAGHVVHEALRLYPPAWLLTRTVVEDTELGGVTLPAGTLIAFSPYLIHRRPDLYEDPDRFDPDRWRGPQPDRTVYLPFGAGARKCIGARFAVAEATLALTAINSRWRLVPLSGRPVRPSVKVTLGPRGLRMRVIARRA</sequence>
<dbReference type="SUPFAM" id="SSF48264">
    <property type="entry name" value="Cytochrome P450"/>
    <property type="match status" value="1"/>
</dbReference>
<evidence type="ECO:0000256" key="2">
    <source>
        <dbReference type="ARBA" id="ARBA00022617"/>
    </source>
</evidence>
<dbReference type="InterPro" id="IPR001128">
    <property type="entry name" value="Cyt_P450"/>
</dbReference>
<dbReference type="RefSeq" id="WP_382047443.1">
    <property type="nucleotide sequence ID" value="NZ_JBHSKJ010000017.1"/>
</dbReference>
<name>A0ABW0A6T6_9ACTN</name>